<dbReference type="Gene3D" id="3.10.440.10">
    <property type="match status" value="1"/>
</dbReference>
<protein>
    <recommendedName>
        <fullName evidence="7">60S ribosomal protein L31</fullName>
    </recommendedName>
</protein>
<evidence type="ECO:0000256" key="3">
    <source>
        <dbReference type="ARBA" id="ARBA00023274"/>
    </source>
</evidence>
<evidence type="ECO:0008006" key="7">
    <source>
        <dbReference type="Google" id="ProtNLM"/>
    </source>
</evidence>
<evidence type="ECO:0000256" key="1">
    <source>
        <dbReference type="ARBA" id="ARBA00010808"/>
    </source>
</evidence>
<reference evidence="5 6" key="1">
    <citation type="submission" date="2021-06" db="EMBL/GenBank/DDBJ databases">
        <title>Candida outbreak in Lebanon.</title>
        <authorList>
            <person name="Finianos M."/>
        </authorList>
    </citation>
    <scope>NUCLEOTIDE SEQUENCE [LARGE SCALE GENOMIC DNA]</scope>
    <source>
        <strain evidence="5">CA3LBN</strain>
    </source>
</reference>
<comment type="similarity">
    <text evidence="1">Belongs to the eukaryotic ribosomal protein eL31 family.</text>
</comment>
<dbReference type="Proteomes" id="UP000825434">
    <property type="component" value="Chromosome 2"/>
</dbReference>
<keyword evidence="3" id="KW-0687">Ribonucleoprotein</keyword>
<sequence>MSALVDEALFIKRPDSTPNAETPSLDSESLKDLTNGKLLDLTYHLLRSTNPSRDEALTLWELRLVLLMFENQLGVAKKEALNLNNALYLLENPNAPPPQTPPKPPLGRADSTASRRSGSPAVQAAPGIIYPLPKNNDGAIGFPLLSLILRLKSAPNLSLVNELYKLCYQLRLKGNPGEEAEIQRNLVSLSYEIIMVSTITRNFYTLLSFLKSLETDLAARQDKISKEYRHYASNVSLMIVLAHMLVLQSEDASWLDRDDLRQRYTNLDEFTVECFVNVLKTYSPMVSDGLAPSIGPDEEVTFERIIELVKDGKLTGRITCCTLASFQLGNSLEAEFEAVDGSKRLVAKAEPNDSRLGDFHSKVMSQWGNYIHKLHGVHFKKRAPKAVKEIRKFASKHMGTTDVRLDPKLNTHLWKRGIQGVDYRMRLRISRKRNDEEDAKEAMFAFVEPVIVPTTKGLQTVVVEEDEA</sequence>
<evidence type="ECO:0000313" key="6">
    <source>
        <dbReference type="Proteomes" id="UP000825434"/>
    </source>
</evidence>
<organism evidence="5 6">
    <name type="scientific">Candidozyma haemuli</name>
    <dbReference type="NCBI Taxonomy" id="45357"/>
    <lineage>
        <taxon>Eukaryota</taxon>
        <taxon>Fungi</taxon>
        <taxon>Dikarya</taxon>
        <taxon>Ascomycota</taxon>
        <taxon>Saccharomycotina</taxon>
        <taxon>Pichiomycetes</taxon>
        <taxon>Metschnikowiaceae</taxon>
        <taxon>Candidozyma</taxon>
    </lineage>
</organism>
<keyword evidence="6" id="KW-1185">Reference proteome</keyword>
<dbReference type="Pfam" id="PF01198">
    <property type="entry name" value="Ribosomal_L31e"/>
    <property type="match status" value="1"/>
</dbReference>
<dbReference type="CDD" id="cd00463">
    <property type="entry name" value="Ribosomal_L31e"/>
    <property type="match status" value="1"/>
</dbReference>
<dbReference type="InterPro" id="IPR020052">
    <property type="entry name" value="Ribosomal_eL31_CS"/>
</dbReference>
<accession>A0ABX8I4G4</accession>
<dbReference type="PANTHER" id="PTHR10956:SF0">
    <property type="entry name" value="60S RIBOSOMAL PROTEIN L31"/>
    <property type="match status" value="1"/>
</dbReference>
<dbReference type="PANTHER" id="PTHR10956">
    <property type="entry name" value="60S RIBOSOMAL PROTEIN L31"/>
    <property type="match status" value="1"/>
</dbReference>
<dbReference type="SMART" id="SM01380">
    <property type="entry name" value="Ribosomal_L31e"/>
    <property type="match status" value="1"/>
</dbReference>
<dbReference type="EMBL" id="CP076662">
    <property type="protein sequence ID" value="QWU87992.1"/>
    <property type="molecule type" value="Genomic_DNA"/>
</dbReference>
<dbReference type="SUPFAM" id="SSF54575">
    <property type="entry name" value="Ribosomal protein L31e"/>
    <property type="match status" value="1"/>
</dbReference>
<dbReference type="PROSITE" id="PS01144">
    <property type="entry name" value="RIBOSOMAL_L31E"/>
    <property type="match status" value="1"/>
</dbReference>
<feature type="region of interest" description="Disordered" evidence="4">
    <location>
        <begin position="92"/>
        <end position="120"/>
    </location>
</feature>
<gene>
    <name evidence="5" type="ORF">CA3LBN_002257</name>
</gene>
<name>A0ABX8I4G4_9ASCO</name>
<evidence type="ECO:0000256" key="2">
    <source>
        <dbReference type="ARBA" id="ARBA00022980"/>
    </source>
</evidence>
<keyword evidence="2" id="KW-0689">Ribosomal protein</keyword>
<dbReference type="InterPro" id="IPR023621">
    <property type="entry name" value="Ribosomal_eL31_dom_sf"/>
</dbReference>
<dbReference type="InterPro" id="IPR000054">
    <property type="entry name" value="Ribosomal_eL31"/>
</dbReference>
<proteinExistence type="inferred from homology"/>
<feature type="compositionally biased region" description="Pro residues" evidence="4">
    <location>
        <begin position="94"/>
        <end position="105"/>
    </location>
</feature>
<evidence type="ECO:0000313" key="5">
    <source>
        <dbReference type="EMBL" id="QWU87992.1"/>
    </source>
</evidence>
<evidence type="ECO:0000256" key="4">
    <source>
        <dbReference type="SAM" id="MobiDB-lite"/>
    </source>
</evidence>